<dbReference type="SUPFAM" id="SSF52540">
    <property type="entry name" value="P-loop containing nucleoside triphosphate hydrolases"/>
    <property type="match status" value="1"/>
</dbReference>
<accession>A0ABR8BNG8</accession>
<evidence type="ECO:0000259" key="3">
    <source>
        <dbReference type="Pfam" id="PF19959"/>
    </source>
</evidence>
<name>A0ABR8BNG8_9NOSO</name>
<evidence type="ECO:0000313" key="4">
    <source>
        <dbReference type="EMBL" id="MBD2255516.1"/>
    </source>
</evidence>
<dbReference type="PANTHER" id="PTHR22845:SF5">
    <property type="entry name" value="APOPTOTIC PROTEASE-ACTIVATING FACTOR 1"/>
    <property type="match status" value="1"/>
</dbReference>
<dbReference type="InterPro" id="IPR002182">
    <property type="entry name" value="NB-ARC"/>
</dbReference>
<dbReference type="InterPro" id="IPR027417">
    <property type="entry name" value="P-loop_NTPase"/>
</dbReference>
<dbReference type="InterPro" id="IPR036388">
    <property type="entry name" value="WH-like_DNA-bd_sf"/>
</dbReference>
<gene>
    <name evidence="4" type="ORF">H6G14_30380</name>
</gene>
<dbReference type="Gene3D" id="1.25.40.10">
    <property type="entry name" value="Tetratricopeptide repeat domain"/>
    <property type="match status" value="3"/>
</dbReference>
<dbReference type="Gene3D" id="1.10.10.10">
    <property type="entry name" value="Winged helix-like DNA-binding domain superfamily/Winged helix DNA-binding domain"/>
    <property type="match status" value="1"/>
</dbReference>
<protein>
    <recommendedName>
        <fullName evidence="6">Regulatory protein</fullName>
    </recommendedName>
</protein>
<dbReference type="PRINTS" id="PR00364">
    <property type="entry name" value="DISEASERSIST"/>
</dbReference>
<dbReference type="Pfam" id="PF00931">
    <property type="entry name" value="NB-ARC"/>
    <property type="match status" value="1"/>
</dbReference>
<dbReference type="Gene3D" id="1.25.40.370">
    <property type="match status" value="1"/>
</dbReference>
<dbReference type="InterPro" id="IPR045434">
    <property type="entry name" value="EAD4"/>
</dbReference>
<evidence type="ECO:0008006" key="6">
    <source>
        <dbReference type="Google" id="ProtNLM"/>
    </source>
</evidence>
<proteinExistence type="predicted"/>
<evidence type="ECO:0000256" key="1">
    <source>
        <dbReference type="ARBA" id="ARBA00022703"/>
    </source>
</evidence>
<dbReference type="RefSeq" id="WP_190572454.1">
    <property type="nucleotide sequence ID" value="NZ_JACJQL010000102.1"/>
</dbReference>
<reference evidence="4 5" key="1">
    <citation type="journal article" date="2020" name="ISME J.">
        <title>Comparative genomics reveals insights into cyanobacterial evolution and habitat adaptation.</title>
        <authorList>
            <person name="Chen M.Y."/>
            <person name="Teng W.K."/>
            <person name="Zhao L."/>
            <person name="Hu C.X."/>
            <person name="Zhou Y.K."/>
            <person name="Han B.P."/>
            <person name="Song L.R."/>
            <person name="Shu W.S."/>
        </authorList>
    </citation>
    <scope>NUCLEOTIDE SEQUENCE [LARGE SCALE GENOMIC DNA]</scope>
    <source>
        <strain evidence="4 5">FACHB-3921</strain>
    </source>
</reference>
<sequence length="1574" mass="174788">MPKTTYGPQIQKRVKRLFEALLDFADGEFEESSFKIEYDWKEDSTNPKLTVKTTLIALELLTQKDKYSGKLTKAQIREALNLLKSFLEILDDNRIQTQGSDDWHFTLKLWSRDKAKNLTQFDKEWQSRRTKKSKLLEADFQKDEPEGQDVPESVISEPLINQVTENYQGINVKGGNSTITNPTFVTNQIVNPFPQAGKPFQAPPLPTYFVERPEYSQDLKARLLSNLASDSRTLAITAIHGLGSVGKSTLAAALAHDKEVQAHFRDGILWATLGQQPDVLPLLSGWVQALGDYNFKPTSVEATSSHLRTLLYDKAVLLVVDDAWNTEDARVFNVGGYRCQVLVTTREAAITKVLGASTYSLDVMKPEQAMELLTKKLGRNLTGTEKQEAEDLAKAVGNLPLALELAAVQVWDGTSWAVLLQDIQQEIARLKSFDAAEVRDTNDEASLKRLSLTASLNLSVQRLPQEEKQNFIWLGILPEDATITPKMTATLWSMEDERDASDTLEYLRSKALVLAGMSLVDGTRIYRLHDLFHYLARNLLTASPTPKRSGDLAGLGMTLANAHATFLAKYRKKAQKGLWHTLPDDGYIHQYLVWHLEKAGQGDKIHQLLREESKTGANGWYEVRERLGQTAGYLTDVSKAWDLAEKDILAEANLSQVVGLQCRYALIQASLNSLAANLPEGLLIALVKKNVWSPQQGLAYALQIPNNKYKANSLISLAEQLPTTLKEQALQIALLTTRLIQPDWYCAEVFNLLVDKVPEVLPEALAVTIGIQNEQSRVRALSNLASKLPAELINEALASARVIQNDYERVEALSVFGDKLPEVLLEALTCAISIQDELYRSLALNNLADKLPAELINEALAAARVIQDESHRTRVLCGLAGKLPEVLPEALACVLAIEDEEIRISFLSNLVDKLTPEFLPEVLNAAKAFQSECYSSLLLIALADKLTPEFLPEAFAIVRTFQNNHYQAEALIALVNKHSKRLPEALTVTRAINYDVSRTKALISLSEKQLEILPEALAAARTIQNDSECAEALSILANRMPELLPEALAAATRIQDEYKRTKAISNLVDKLPPELLTDALTRVRTIEDEYERAKVLIVLAEQLPDILSKVLTAIRAIESEESRAEALGILADKHPEILPEALAAAIVIGSEYKRANALTRLAKKLPPELINEALTAARTIESEDNRAKVLSALSYKYNNILPEAFATVRAIQVESSRANALIVLVDKLTLESISETLCIVKKFKSEKYRNRVLVALLRILPPELMPQAFCIIKEIQSEYYYTLALSAFAERTPVELISKVVAAARMIKNDYNRTCILITLSGKLPELLPKALTTARAIQNEYERVKALISLADKLPEVLSEALTCAISIQDKLHRSLTLKDLADKLPSELINEALVAARVIDNEYHRTHVLITLSNKLPEVMPEAVAAARKLSSDFLRASALSILADKLPELLPEALAVTKAIKSDKDRLRLLKDLAEKIPPELLGEALATARAIQAEWSRFETLSTFAPYLSQIPASQLLPIWSDTLHQCSVRTRNDLLQDIEALAPVIFALGGQTAVAEVVSAILDIARWWP</sequence>
<dbReference type="Gene3D" id="3.40.50.300">
    <property type="entry name" value="P-loop containing nucleotide triphosphate hydrolases"/>
    <property type="match status" value="1"/>
</dbReference>
<dbReference type="Proteomes" id="UP000621307">
    <property type="component" value="Unassembled WGS sequence"/>
</dbReference>
<feature type="domain" description="NB-ARC" evidence="2">
    <location>
        <begin position="219"/>
        <end position="379"/>
    </location>
</feature>
<dbReference type="EMBL" id="JACJQL010000102">
    <property type="protein sequence ID" value="MBD2255516.1"/>
    <property type="molecule type" value="Genomic_DNA"/>
</dbReference>
<keyword evidence="1" id="KW-0053">Apoptosis</keyword>
<dbReference type="InterPro" id="IPR011990">
    <property type="entry name" value="TPR-like_helical_dom_sf"/>
</dbReference>
<comment type="caution">
    <text evidence="4">The sequence shown here is derived from an EMBL/GenBank/DDBJ whole genome shotgun (WGS) entry which is preliminary data.</text>
</comment>
<evidence type="ECO:0000313" key="5">
    <source>
        <dbReference type="Proteomes" id="UP000621307"/>
    </source>
</evidence>
<keyword evidence="5" id="KW-1185">Reference proteome</keyword>
<dbReference type="PANTHER" id="PTHR22845">
    <property type="entry name" value="APOPTOTIC PROTEASE-ACTIVATING FACTOR 1"/>
    <property type="match status" value="1"/>
</dbReference>
<feature type="domain" description="Effector-associated" evidence="3">
    <location>
        <begin position="7"/>
        <end position="126"/>
    </location>
</feature>
<dbReference type="Pfam" id="PF19959">
    <property type="entry name" value="EAD4"/>
    <property type="match status" value="1"/>
</dbReference>
<organism evidence="4 5">
    <name type="scientific">Nostoc parmelioides FACHB-3921</name>
    <dbReference type="NCBI Taxonomy" id="2692909"/>
    <lineage>
        <taxon>Bacteria</taxon>
        <taxon>Bacillati</taxon>
        <taxon>Cyanobacteriota</taxon>
        <taxon>Cyanophyceae</taxon>
        <taxon>Nostocales</taxon>
        <taxon>Nostocaceae</taxon>
        <taxon>Nostoc</taxon>
    </lineage>
</organism>
<evidence type="ECO:0000259" key="2">
    <source>
        <dbReference type="Pfam" id="PF00931"/>
    </source>
</evidence>